<evidence type="ECO:0000313" key="2">
    <source>
        <dbReference type="Proteomes" id="UP000255101"/>
    </source>
</evidence>
<protein>
    <submittedName>
        <fullName evidence="1">Uncharacterized protein</fullName>
    </submittedName>
</protein>
<accession>A0A379CKN5</accession>
<name>A0A379CKN5_9FIRM</name>
<dbReference type="EMBL" id="UGTB01000004">
    <property type="protein sequence ID" value="SUB62117.1"/>
    <property type="molecule type" value="Genomic_DNA"/>
</dbReference>
<proteinExistence type="predicted"/>
<sequence>MIYIDLLKGKDGEMGGDPRILTEEFINIVMNFYGMIVAADKRNQFTFKNIMESAIERAKKDRIAEKIKNNRTVNKEITRNLKECEKALHEYISKKNFN</sequence>
<organism evidence="1 2">
    <name type="scientific">Peptostreptococcus anaerobius</name>
    <dbReference type="NCBI Taxonomy" id="1261"/>
    <lineage>
        <taxon>Bacteria</taxon>
        <taxon>Bacillati</taxon>
        <taxon>Bacillota</taxon>
        <taxon>Clostridia</taxon>
        <taxon>Peptostreptococcales</taxon>
        <taxon>Peptostreptococcaceae</taxon>
        <taxon>Peptostreptococcus</taxon>
    </lineage>
</organism>
<dbReference type="RefSeq" id="WP_019595670.1">
    <property type="nucleotide sequence ID" value="NZ_FOVA01000025.1"/>
</dbReference>
<gene>
    <name evidence="1" type="ORF">NCTC11460_02125</name>
</gene>
<reference evidence="1 2" key="1">
    <citation type="submission" date="2018-06" db="EMBL/GenBank/DDBJ databases">
        <authorList>
            <consortium name="Pathogen Informatics"/>
            <person name="Doyle S."/>
        </authorList>
    </citation>
    <scope>NUCLEOTIDE SEQUENCE [LARGE SCALE GENOMIC DNA]</scope>
    <source>
        <strain evidence="1 2">NCTC11460</strain>
    </source>
</reference>
<dbReference type="Proteomes" id="UP000255101">
    <property type="component" value="Unassembled WGS sequence"/>
</dbReference>
<dbReference type="AlphaFoldDB" id="A0A379CKN5"/>
<evidence type="ECO:0000313" key="1">
    <source>
        <dbReference type="EMBL" id="SUB62117.1"/>
    </source>
</evidence>